<dbReference type="InterPro" id="IPR006680">
    <property type="entry name" value="Amidohydro-rel"/>
</dbReference>
<dbReference type="PANTHER" id="PTHR21240:SF28">
    <property type="entry name" value="ISO-OROTATE DECARBOXYLASE (EUROFUNG)"/>
    <property type="match status" value="1"/>
</dbReference>
<dbReference type="EMBL" id="BAABGA010000035">
    <property type="protein sequence ID" value="GAA4454314.1"/>
    <property type="molecule type" value="Genomic_DNA"/>
</dbReference>
<reference evidence="5" key="1">
    <citation type="journal article" date="2019" name="Int. J. Syst. Evol. Microbiol.">
        <title>The Global Catalogue of Microorganisms (GCM) 10K type strain sequencing project: providing services to taxonomists for standard genome sequencing and annotation.</title>
        <authorList>
            <consortium name="The Broad Institute Genomics Platform"/>
            <consortium name="The Broad Institute Genome Sequencing Center for Infectious Disease"/>
            <person name="Wu L."/>
            <person name="Ma J."/>
        </authorList>
    </citation>
    <scope>NUCLEOTIDE SEQUENCE [LARGE SCALE GENOMIC DNA]</scope>
    <source>
        <strain evidence="5">JCM 17759</strain>
    </source>
</reference>
<dbReference type="InterPro" id="IPR032466">
    <property type="entry name" value="Metal_Hydrolase"/>
</dbReference>
<dbReference type="InterPro" id="IPR032465">
    <property type="entry name" value="ACMSD"/>
</dbReference>
<evidence type="ECO:0000313" key="4">
    <source>
        <dbReference type="EMBL" id="GAA4454314.1"/>
    </source>
</evidence>
<feature type="signal peptide" evidence="2">
    <location>
        <begin position="1"/>
        <end position="27"/>
    </location>
</feature>
<comment type="caution">
    <text evidence="4">The sequence shown here is derived from an EMBL/GenBank/DDBJ whole genome shotgun (WGS) entry which is preliminary data.</text>
</comment>
<feature type="chain" id="PRO_5045668080" description="Amidohydrolase-related domain-containing protein" evidence="2">
    <location>
        <begin position="28"/>
        <end position="351"/>
    </location>
</feature>
<evidence type="ECO:0000313" key="5">
    <source>
        <dbReference type="Proteomes" id="UP001500840"/>
    </source>
</evidence>
<protein>
    <recommendedName>
        <fullName evidence="3">Amidohydrolase-related domain-containing protein</fullName>
    </recommendedName>
</protein>
<evidence type="ECO:0000259" key="3">
    <source>
        <dbReference type="Pfam" id="PF04909"/>
    </source>
</evidence>
<keyword evidence="2" id="KW-0732">Signal</keyword>
<dbReference type="Proteomes" id="UP001500840">
    <property type="component" value="Unassembled WGS sequence"/>
</dbReference>
<dbReference type="RefSeq" id="WP_345322715.1">
    <property type="nucleotide sequence ID" value="NZ_BAABGA010000035.1"/>
</dbReference>
<name>A0ABP8MQ43_9BACT</name>
<accession>A0ABP8MQ43</accession>
<keyword evidence="5" id="KW-1185">Reference proteome</keyword>
<organism evidence="4 5">
    <name type="scientific">Novipirellula rosea</name>
    <dbReference type="NCBI Taxonomy" id="1031540"/>
    <lineage>
        <taxon>Bacteria</taxon>
        <taxon>Pseudomonadati</taxon>
        <taxon>Planctomycetota</taxon>
        <taxon>Planctomycetia</taxon>
        <taxon>Pirellulales</taxon>
        <taxon>Pirellulaceae</taxon>
        <taxon>Novipirellula</taxon>
    </lineage>
</organism>
<evidence type="ECO:0000256" key="2">
    <source>
        <dbReference type="SAM" id="SignalP"/>
    </source>
</evidence>
<evidence type="ECO:0000256" key="1">
    <source>
        <dbReference type="ARBA" id="ARBA00023239"/>
    </source>
</evidence>
<dbReference type="PANTHER" id="PTHR21240">
    <property type="entry name" value="2-AMINO-3-CARBOXYLMUCONATE-6-SEMIALDEHYDE DECARBOXYLASE"/>
    <property type="match status" value="1"/>
</dbReference>
<dbReference type="SUPFAM" id="SSF51556">
    <property type="entry name" value="Metallo-dependent hydrolases"/>
    <property type="match status" value="1"/>
</dbReference>
<sequence>MNSQVNRRFFSAVATGAMLGLSKPVAAVSMVNPTLDIHVHLFGVGDSGSDCHVAEKVSRGFLFRHLKTMLKLNDATNGTVDQQYERTMVRQVAESELSMAAVLAQDAVYGANGKIDLTATSFYVPNDYLFEVVGRHPKQLIACPSINPNRADAIDELERCHDRKARMLKIHPPTQNVDLMDPKHTKFFFRCRELDMTILVHTGHEHSAPIFSHELAAPRKLRAALDEGCRVVACHAGSGWFSDSPSYLGKFLQLLDKFPELWGDTSVLGTAFRAQDFGLLLDSGKDVLDRLLHGSDFPFPASPVVFADRIGQDTALKTAELQNLIQRDFALKKHLGIGEASALRSHRVVIA</sequence>
<dbReference type="Pfam" id="PF04909">
    <property type="entry name" value="Amidohydro_2"/>
    <property type="match status" value="1"/>
</dbReference>
<gene>
    <name evidence="4" type="ORF">GCM10023156_26570</name>
</gene>
<keyword evidence="1" id="KW-0456">Lyase</keyword>
<dbReference type="Gene3D" id="3.20.20.140">
    <property type="entry name" value="Metal-dependent hydrolases"/>
    <property type="match status" value="1"/>
</dbReference>
<proteinExistence type="predicted"/>
<feature type="domain" description="Amidohydrolase-related" evidence="3">
    <location>
        <begin position="36"/>
        <end position="313"/>
    </location>
</feature>